<evidence type="ECO:0000313" key="2">
    <source>
        <dbReference type="Proteomes" id="UP000245670"/>
    </source>
</evidence>
<dbReference type="OrthoDB" id="1466970at2"/>
<evidence type="ECO:0000313" key="1">
    <source>
        <dbReference type="EMBL" id="PWG04323.1"/>
    </source>
</evidence>
<dbReference type="Proteomes" id="UP000245670">
    <property type="component" value="Unassembled WGS sequence"/>
</dbReference>
<dbReference type="Pfam" id="PF14076">
    <property type="entry name" value="DUF4258"/>
    <property type="match status" value="1"/>
</dbReference>
<dbReference type="EMBL" id="QFFG01000006">
    <property type="protein sequence ID" value="PWG04323.1"/>
    <property type="molecule type" value="Genomic_DNA"/>
</dbReference>
<name>A0A2U2J7K4_9FLAO</name>
<accession>A0A2U2J7K4</accession>
<proteinExistence type="predicted"/>
<dbReference type="AlphaFoldDB" id="A0A2U2J7K4"/>
<dbReference type="PROSITE" id="PS51257">
    <property type="entry name" value="PROKAR_LIPOPROTEIN"/>
    <property type="match status" value="1"/>
</dbReference>
<sequence>MKKIIYLSYLLFLFSCKQRIEKVETNEINIFLNNEKVELKSENPFNKKNRTLPTILALKRLYSEEAEKTMSLIKIDTAQISSILRNGDIDFGKGNPRQKPCAEYYVTGKKELEKVNLLVKRCDSTATIEKIIVE</sequence>
<dbReference type="InterPro" id="IPR025354">
    <property type="entry name" value="DUF4258"/>
</dbReference>
<organism evidence="1 2">
    <name type="scientific">Polaribacter aquimarinus</name>
    <dbReference type="NCBI Taxonomy" id="2100726"/>
    <lineage>
        <taxon>Bacteria</taxon>
        <taxon>Pseudomonadati</taxon>
        <taxon>Bacteroidota</taxon>
        <taxon>Flavobacteriia</taxon>
        <taxon>Flavobacteriales</taxon>
        <taxon>Flavobacteriaceae</taxon>
    </lineage>
</organism>
<gene>
    <name evidence="1" type="ORF">DIS07_13015</name>
</gene>
<keyword evidence="2" id="KW-1185">Reference proteome</keyword>
<reference evidence="1 2" key="1">
    <citation type="submission" date="2018-05" db="EMBL/GenBank/DDBJ databases">
        <title>Polaribacter aquimarinus sp. nov., isolated from sediment in a sediment of sea.</title>
        <authorList>
            <person name="Lu D."/>
        </authorList>
    </citation>
    <scope>NUCLEOTIDE SEQUENCE [LARGE SCALE GENOMIC DNA]</scope>
    <source>
        <strain evidence="1 2">ZY113</strain>
    </source>
</reference>
<dbReference type="RefSeq" id="WP_109405693.1">
    <property type="nucleotide sequence ID" value="NZ_QFFG01000006.1"/>
</dbReference>
<evidence type="ECO:0008006" key="3">
    <source>
        <dbReference type="Google" id="ProtNLM"/>
    </source>
</evidence>
<protein>
    <recommendedName>
        <fullName evidence="3">DUF4258 domain-containing protein</fullName>
    </recommendedName>
</protein>
<comment type="caution">
    <text evidence="1">The sequence shown here is derived from an EMBL/GenBank/DDBJ whole genome shotgun (WGS) entry which is preliminary data.</text>
</comment>